<dbReference type="AlphaFoldDB" id="A0A1E1X0E7"/>
<organism evidence="3">
    <name type="scientific">Amblyomma aureolatum</name>
    <dbReference type="NCBI Taxonomy" id="187763"/>
    <lineage>
        <taxon>Eukaryota</taxon>
        <taxon>Metazoa</taxon>
        <taxon>Ecdysozoa</taxon>
        <taxon>Arthropoda</taxon>
        <taxon>Chelicerata</taxon>
        <taxon>Arachnida</taxon>
        <taxon>Acari</taxon>
        <taxon>Parasitiformes</taxon>
        <taxon>Ixodida</taxon>
        <taxon>Ixodoidea</taxon>
        <taxon>Ixodidae</taxon>
        <taxon>Amblyomminae</taxon>
        <taxon>Amblyomma</taxon>
    </lineage>
</organism>
<feature type="region of interest" description="Disordered" evidence="1">
    <location>
        <begin position="52"/>
        <end position="192"/>
    </location>
</feature>
<accession>A0A1E1X0E7</accession>
<feature type="chain" id="PRO_5013175947" evidence="2">
    <location>
        <begin position="16"/>
        <end position="192"/>
    </location>
</feature>
<dbReference type="GO" id="GO:0005581">
    <property type="term" value="C:collagen trimer"/>
    <property type="evidence" value="ECO:0007669"/>
    <property type="project" value="UniProtKB-KW"/>
</dbReference>
<name>A0A1E1X0E7_9ACAR</name>
<dbReference type="EMBL" id="GFAC01006449">
    <property type="protein sequence ID" value="JAT92739.1"/>
    <property type="molecule type" value="mRNA"/>
</dbReference>
<evidence type="ECO:0000256" key="1">
    <source>
        <dbReference type="SAM" id="MobiDB-lite"/>
    </source>
</evidence>
<feature type="non-terminal residue" evidence="3">
    <location>
        <position position="1"/>
    </location>
</feature>
<feature type="compositionally biased region" description="Low complexity" evidence="1">
    <location>
        <begin position="112"/>
        <end position="123"/>
    </location>
</feature>
<feature type="signal peptide" evidence="2">
    <location>
        <begin position="1"/>
        <end position="15"/>
    </location>
</feature>
<protein>
    <submittedName>
        <fullName evidence="3">Putative collagen-like secreted protein</fullName>
    </submittedName>
</protein>
<proteinExistence type="evidence at transcript level"/>
<feature type="compositionally biased region" description="Pro residues" evidence="1">
    <location>
        <begin position="124"/>
        <end position="146"/>
    </location>
</feature>
<evidence type="ECO:0000313" key="3">
    <source>
        <dbReference type="EMBL" id="JAT92739.1"/>
    </source>
</evidence>
<feature type="compositionally biased region" description="Basic residues" evidence="1">
    <location>
        <begin position="180"/>
        <end position="192"/>
    </location>
</feature>
<sequence length="192" mass="20098">ITLLLLITFSYYVRAYYGTQCLKPTCQFSDSDELCGPGCLCYSNPNDPENPTDGVCAESGEGTTGGSDPQHYESPSHTSHYGGYDGASNWGPAVVGGLQDAVHSTLQSRPFGPSVQGQPVGTPGVPPSPGSPPPKRATKRPLPPPAKGGSSSSAVRRPFPPSGPGKIPFKPGLHLSHGPRPSRLRLPGRRRG</sequence>
<evidence type="ECO:0000256" key="2">
    <source>
        <dbReference type="SAM" id="SignalP"/>
    </source>
</evidence>
<keyword evidence="2" id="KW-0732">Signal</keyword>
<reference evidence="3" key="1">
    <citation type="journal article" date="2017" name="Front. Cell. Infect. Microbiol.">
        <title>The Distinct Transcriptional Response of the Midgut of Amblyomma sculptum and Amblyomma aureolatum Ticks to Rickettsia rickettsii Correlates to Their Differences in Susceptibility to Infection.</title>
        <authorList>
            <person name="Martins L.A."/>
            <person name="Galletti M.F.B.M."/>
            <person name="Ribeiro J.M."/>
            <person name="Fujita A."/>
            <person name="Costa F.B."/>
            <person name="Labruna M.B."/>
            <person name="Daffre S."/>
            <person name="Fogaca A.C."/>
        </authorList>
    </citation>
    <scope>NUCLEOTIDE SEQUENCE</scope>
</reference>
<keyword evidence="3" id="KW-0176">Collagen</keyword>